<dbReference type="Pfam" id="PF02518">
    <property type="entry name" value="HATPase_c"/>
    <property type="match status" value="1"/>
</dbReference>
<evidence type="ECO:0000256" key="16">
    <source>
        <dbReference type="ARBA" id="ARBA00040841"/>
    </source>
</evidence>
<keyword evidence="4" id="KW-1003">Cell membrane</keyword>
<dbReference type="EC" id="2.7.13.3" evidence="3"/>
<dbReference type="GO" id="GO:0005886">
    <property type="term" value="C:plasma membrane"/>
    <property type="evidence" value="ECO:0007669"/>
    <property type="project" value="UniProtKB-SubCell"/>
</dbReference>
<dbReference type="GO" id="GO:0005524">
    <property type="term" value="F:ATP binding"/>
    <property type="evidence" value="ECO:0007669"/>
    <property type="project" value="UniProtKB-KW"/>
</dbReference>
<dbReference type="InterPro" id="IPR003661">
    <property type="entry name" value="HisK_dim/P_dom"/>
</dbReference>
<keyword evidence="14 17" id="KW-0472">Membrane</keyword>
<accession>A0A850ERE3</accession>
<keyword evidence="5" id="KW-0597">Phosphoprotein</keyword>
<dbReference type="Proteomes" id="UP000564806">
    <property type="component" value="Unassembled WGS sequence"/>
</dbReference>
<dbReference type="GO" id="GO:0000155">
    <property type="term" value="F:phosphorelay sensor kinase activity"/>
    <property type="evidence" value="ECO:0007669"/>
    <property type="project" value="InterPro"/>
</dbReference>
<organism evidence="20 21">
    <name type="scientific">Paenibacillus agri</name>
    <dbReference type="NCBI Taxonomy" id="2744309"/>
    <lineage>
        <taxon>Bacteria</taxon>
        <taxon>Bacillati</taxon>
        <taxon>Bacillota</taxon>
        <taxon>Bacilli</taxon>
        <taxon>Bacillales</taxon>
        <taxon>Paenibacillaceae</taxon>
        <taxon>Paenibacillus</taxon>
    </lineage>
</organism>
<keyword evidence="13" id="KW-0843">Virulence</keyword>
<evidence type="ECO:0000256" key="7">
    <source>
        <dbReference type="ARBA" id="ARBA00022692"/>
    </source>
</evidence>
<evidence type="ECO:0000256" key="12">
    <source>
        <dbReference type="ARBA" id="ARBA00023012"/>
    </source>
</evidence>
<dbReference type="RefSeq" id="WP_175371848.1">
    <property type="nucleotide sequence ID" value="NZ_JABWCS010000208.1"/>
</dbReference>
<evidence type="ECO:0000256" key="5">
    <source>
        <dbReference type="ARBA" id="ARBA00022553"/>
    </source>
</evidence>
<dbReference type="CDD" id="cd06225">
    <property type="entry name" value="HAMP"/>
    <property type="match status" value="1"/>
</dbReference>
<dbReference type="InterPro" id="IPR004358">
    <property type="entry name" value="Sig_transdc_His_kin-like_C"/>
</dbReference>
<evidence type="ECO:0000256" key="2">
    <source>
        <dbReference type="ARBA" id="ARBA00004651"/>
    </source>
</evidence>
<keyword evidence="10" id="KW-0067">ATP-binding</keyword>
<keyword evidence="12" id="KW-0902">Two-component regulatory system</keyword>
<reference evidence="20" key="1">
    <citation type="submission" date="2020-06" db="EMBL/GenBank/DDBJ databases">
        <title>Paenibacillus sp. nov., isolated from soil.</title>
        <authorList>
            <person name="Seo Y.L."/>
        </authorList>
    </citation>
    <scope>NUCLEOTIDE SEQUENCE [LARGE SCALE GENOMIC DNA]</scope>
    <source>
        <strain evidence="20">JW14</strain>
    </source>
</reference>
<comment type="function">
    <text evidence="15">Member of the two-component regulatory system HssS/HssR involved in intracellular heme homeostasis and tempering of staphylococcal virulence. HssS functions as a heme sensor histidine kinase which is autophosphorylated at a histidine residue and transfers its phosphate group to an aspartate residue of HssR. HssR/HssS activates the expression of hrtAB, an efflux pump, in response to extracellular heme, hemin, hemoglobin or blood.</text>
</comment>
<dbReference type="InterPro" id="IPR003594">
    <property type="entry name" value="HATPase_dom"/>
</dbReference>
<gene>
    <name evidence="20" type="ORF">HPT30_13255</name>
</gene>
<evidence type="ECO:0000256" key="15">
    <source>
        <dbReference type="ARBA" id="ARBA00037219"/>
    </source>
</evidence>
<dbReference type="Gene3D" id="1.10.287.130">
    <property type="match status" value="1"/>
</dbReference>
<evidence type="ECO:0000256" key="3">
    <source>
        <dbReference type="ARBA" id="ARBA00012438"/>
    </source>
</evidence>
<sequence length="458" mass="50729">MIKSLYVRVVLTFLGAVILSIFTASLLINHIYIGQIKKALQDHMISSGKMMIKAYEQAEGGDLDYLMTGVSALPGYAVHMYDSKGKLLYVSSEVHQRQLELEAVHVPEVLHGGVFRSGINKGEGGMTVGLPLTVNGSPGALFITPEVNELVSMIGGFLKTQLLFILGFGSLFILIAARYIVQPLRRLTRATRRMSKGDFSVSLSTKRGDEIGQLTQSFNVMAKELGTLEESRKRFVSDVSHEIQSPLTSIKGFTQALKYKQLDEQTRMRLLDIIEAESDRLSRLSGDLLQLSTLEYEHMQLSPGKFSLDEQLRQVVIALEPQWSAKEMTVNLDVLPVIIEADEDRLSQIWSNLLSNSIKHTNNGGTIDIKVSLSGEQVLVEIADTGSGIPEEELHHIFKPFYKVDKSRERKVGGSGLGLSIVKRIVDLHKGQIEVASTPGKGTTVSVQLPQFYYKPEL</sequence>
<dbReference type="Pfam" id="PF00512">
    <property type="entry name" value="HisKA"/>
    <property type="match status" value="1"/>
</dbReference>
<evidence type="ECO:0000256" key="1">
    <source>
        <dbReference type="ARBA" id="ARBA00000085"/>
    </source>
</evidence>
<dbReference type="SUPFAM" id="SSF55874">
    <property type="entry name" value="ATPase domain of HSP90 chaperone/DNA topoisomerase II/histidine kinase"/>
    <property type="match status" value="1"/>
</dbReference>
<dbReference type="InterPro" id="IPR050398">
    <property type="entry name" value="HssS/ArlS-like"/>
</dbReference>
<evidence type="ECO:0000256" key="11">
    <source>
        <dbReference type="ARBA" id="ARBA00022989"/>
    </source>
</evidence>
<evidence type="ECO:0000256" key="8">
    <source>
        <dbReference type="ARBA" id="ARBA00022741"/>
    </source>
</evidence>
<feature type="domain" description="HAMP" evidence="19">
    <location>
        <begin position="178"/>
        <end position="230"/>
    </location>
</feature>
<dbReference type="Gene3D" id="3.30.565.10">
    <property type="entry name" value="Histidine kinase-like ATPase, C-terminal domain"/>
    <property type="match status" value="1"/>
</dbReference>
<evidence type="ECO:0000259" key="18">
    <source>
        <dbReference type="PROSITE" id="PS50109"/>
    </source>
</evidence>
<keyword evidence="8" id="KW-0547">Nucleotide-binding</keyword>
<keyword evidence="6" id="KW-0808">Transferase</keyword>
<comment type="catalytic activity">
    <reaction evidence="1">
        <text>ATP + protein L-histidine = ADP + protein N-phospho-L-histidine.</text>
        <dbReference type="EC" id="2.7.13.3"/>
    </reaction>
</comment>
<dbReference type="PRINTS" id="PR00344">
    <property type="entry name" value="BCTRLSENSOR"/>
</dbReference>
<keyword evidence="11 17" id="KW-1133">Transmembrane helix</keyword>
<dbReference type="SUPFAM" id="SSF47384">
    <property type="entry name" value="Homodimeric domain of signal transducing histidine kinase"/>
    <property type="match status" value="1"/>
</dbReference>
<evidence type="ECO:0000256" key="14">
    <source>
        <dbReference type="ARBA" id="ARBA00023136"/>
    </source>
</evidence>
<dbReference type="SMART" id="SM00387">
    <property type="entry name" value="HATPase_c"/>
    <property type="match status" value="1"/>
</dbReference>
<keyword evidence="7 17" id="KW-0812">Transmembrane</keyword>
<evidence type="ECO:0000256" key="9">
    <source>
        <dbReference type="ARBA" id="ARBA00022777"/>
    </source>
</evidence>
<dbReference type="Pfam" id="PF00672">
    <property type="entry name" value="HAMP"/>
    <property type="match status" value="1"/>
</dbReference>
<evidence type="ECO:0000313" key="21">
    <source>
        <dbReference type="Proteomes" id="UP000564806"/>
    </source>
</evidence>
<dbReference type="Gene3D" id="6.10.340.10">
    <property type="match status" value="1"/>
</dbReference>
<dbReference type="EMBL" id="JABWCS010000208">
    <property type="protein sequence ID" value="NUU61302.1"/>
    <property type="molecule type" value="Genomic_DNA"/>
</dbReference>
<comment type="subcellular location">
    <subcellularLocation>
        <location evidence="2">Cell membrane</location>
        <topology evidence="2">Multi-pass membrane protein</topology>
    </subcellularLocation>
</comment>
<dbReference type="PROSITE" id="PS50885">
    <property type="entry name" value="HAMP"/>
    <property type="match status" value="1"/>
</dbReference>
<dbReference type="SUPFAM" id="SSF158472">
    <property type="entry name" value="HAMP domain-like"/>
    <property type="match status" value="1"/>
</dbReference>
<dbReference type="SMART" id="SM00388">
    <property type="entry name" value="HisKA"/>
    <property type="match status" value="1"/>
</dbReference>
<dbReference type="FunFam" id="1.10.287.130:FF:000001">
    <property type="entry name" value="Two-component sensor histidine kinase"/>
    <property type="match status" value="1"/>
</dbReference>
<keyword evidence="21" id="KW-1185">Reference proteome</keyword>
<protein>
    <recommendedName>
        <fullName evidence="16">Heme sensor protein HssS</fullName>
        <ecNumber evidence="3">2.7.13.3</ecNumber>
    </recommendedName>
</protein>
<dbReference type="FunFam" id="3.30.565.10:FF:000006">
    <property type="entry name" value="Sensor histidine kinase WalK"/>
    <property type="match status" value="1"/>
</dbReference>
<proteinExistence type="predicted"/>
<evidence type="ECO:0000256" key="17">
    <source>
        <dbReference type="SAM" id="Phobius"/>
    </source>
</evidence>
<dbReference type="InterPro" id="IPR003660">
    <property type="entry name" value="HAMP_dom"/>
</dbReference>
<dbReference type="PANTHER" id="PTHR45528">
    <property type="entry name" value="SENSOR HISTIDINE KINASE CPXA"/>
    <property type="match status" value="1"/>
</dbReference>
<keyword evidence="9 20" id="KW-0418">Kinase</keyword>
<name>A0A850ERE3_9BACL</name>
<dbReference type="InterPro" id="IPR005467">
    <property type="entry name" value="His_kinase_dom"/>
</dbReference>
<evidence type="ECO:0000259" key="19">
    <source>
        <dbReference type="PROSITE" id="PS50885"/>
    </source>
</evidence>
<dbReference type="CDD" id="cd00082">
    <property type="entry name" value="HisKA"/>
    <property type="match status" value="1"/>
</dbReference>
<dbReference type="InterPro" id="IPR036097">
    <property type="entry name" value="HisK_dim/P_sf"/>
</dbReference>
<evidence type="ECO:0000313" key="20">
    <source>
        <dbReference type="EMBL" id="NUU61302.1"/>
    </source>
</evidence>
<evidence type="ECO:0000256" key="10">
    <source>
        <dbReference type="ARBA" id="ARBA00022840"/>
    </source>
</evidence>
<feature type="transmembrane region" description="Helical" evidence="17">
    <location>
        <begin position="6"/>
        <end position="28"/>
    </location>
</feature>
<evidence type="ECO:0000256" key="4">
    <source>
        <dbReference type="ARBA" id="ARBA00022475"/>
    </source>
</evidence>
<dbReference type="InterPro" id="IPR036890">
    <property type="entry name" value="HATPase_C_sf"/>
</dbReference>
<evidence type="ECO:0000256" key="13">
    <source>
        <dbReference type="ARBA" id="ARBA00023026"/>
    </source>
</evidence>
<evidence type="ECO:0000256" key="6">
    <source>
        <dbReference type="ARBA" id="ARBA00022679"/>
    </source>
</evidence>
<dbReference type="CDD" id="cd00075">
    <property type="entry name" value="HATPase"/>
    <property type="match status" value="1"/>
</dbReference>
<dbReference type="SMART" id="SM00304">
    <property type="entry name" value="HAMP"/>
    <property type="match status" value="1"/>
</dbReference>
<comment type="caution">
    <text evidence="20">The sequence shown here is derived from an EMBL/GenBank/DDBJ whole genome shotgun (WGS) entry which is preliminary data.</text>
</comment>
<dbReference type="PANTHER" id="PTHR45528:SF11">
    <property type="entry name" value="HISTIDINE KINASE"/>
    <property type="match status" value="1"/>
</dbReference>
<feature type="transmembrane region" description="Helical" evidence="17">
    <location>
        <begin position="162"/>
        <end position="181"/>
    </location>
</feature>
<dbReference type="AlphaFoldDB" id="A0A850ERE3"/>
<feature type="domain" description="Histidine kinase" evidence="18">
    <location>
        <begin position="238"/>
        <end position="453"/>
    </location>
</feature>
<dbReference type="PROSITE" id="PS50109">
    <property type="entry name" value="HIS_KIN"/>
    <property type="match status" value="1"/>
</dbReference>